<proteinExistence type="predicted"/>
<dbReference type="Gene3D" id="3.90.550.10">
    <property type="entry name" value="Spore Coat Polysaccharide Biosynthesis Protein SpsA, Chain A"/>
    <property type="match status" value="2"/>
</dbReference>
<protein>
    <submittedName>
        <fullName evidence="2">Glycosyltransferase</fullName>
    </submittedName>
</protein>
<gene>
    <name evidence="2" type="ORF">DWY96_10190</name>
</gene>
<dbReference type="Pfam" id="PF00535">
    <property type="entry name" value="Glycos_transf_2"/>
    <property type="match status" value="1"/>
</dbReference>
<dbReference type="RefSeq" id="WP_118110518.1">
    <property type="nucleotide sequence ID" value="NZ_QRTF01000021.1"/>
</dbReference>
<feature type="domain" description="Glycosyltransferase 2-like" evidence="1">
    <location>
        <begin position="60"/>
        <end position="211"/>
    </location>
</feature>
<reference evidence="2 3" key="1">
    <citation type="submission" date="2018-08" db="EMBL/GenBank/DDBJ databases">
        <title>A genome reference for cultivated species of the human gut microbiota.</title>
        <authorList>
            <person name="Zou Y."/>
            <person name="Xue W."/>
            <person name="Luo G."/>
        </authorList>
    </citation>
    <scope>NUCLEOTIDE SEQUENCE [LARGE SCALE GENOMIC DNA]</scope>
    <source>
        <strain evidence="2 3">AF28-15</strain>
    </source>
</reference>
<sequence>MGRTLKLIQHYGIIDFGYKVYENITSCTRKYEKVYEKYLPTENELSLQRNKKWNNEPLVSIVVPTYETKPDFLRQMILSVMDQTYKNWELCIADGSKTQKVKSVILSMHGNEDRIKYKKLEKNGGIAQNTNAALDMSTGEYICFLDHDDILTPNALYEMVIAAQNNASADLFYSDEDKVSDDLKRYSNPHFKPDYNKELLCSYNYLCHFIMIKKELMQKAGKIDAKYDGAQDYEYMLRCTELAKRVCHIPKILYHWRISETSTAGNSGNKEYAFLNGAKAISDHLFRCGYSAVEVIPRVDPGSYHVEYLTDMEEEGVFFQDVLLKPKDVNWKKRLSSRFVDPEIGMVAGKIIYHGRIVECGMSYDQQGKLYHLFRGKSIRYRGYQKRAVLAQDVSIASLEFAVVRKSALRQIGKINKKLSKEEQAIDLCIRLRKAGYRIVLDPEVIAVKSGKEKEYMNRNQNLKNDWGEYICKGDPYWNFKEERGELYEL</sequence>
<dbReference type="EMBL" id="QRTF01000021">
    <property type="protein sequence ID" value="RGQ48154.1"/>
    <property type="molecule type" value="Genomic_DNA"/>
</dbReference>
<dbReference type="Proteomes" id="UP000283738">
    <property type="component" value="Unassembled WGS sequence"/>
</dbReference>
<dbReference type="AlphaFoldDB" id="A0A412B630"/>
<keyword evidence="2" id="KW-0808">Transferase</keyword>
<dbReference type="GO" id="GO:0016740">
    <property type="term" value="F:transferase activity"/>
    <property type="evidence" value="ECO:0007669"/>
    <property type="project" value="UniProtKB-KW"/>
</dbReference>
<accession>A0A412B630</accession>
<evidence type="ECO:0000259" key="1">
    <source>
        <dbReference type="Pfam" id="PF00535"/>
    </source>
</evidence>
<evidence type="ECO:0000313" key="3">
    <source>
        <dbReference type="Proteomes" id="UP000283738"/>
    </source>
</evidence>
<dbReference type="PANTHER" id="PTHR43685:SF2">
    <property type="entry name" value="GLYCOSYLTRANSFERASE 2-LIKE DOMAIN-CONTAINING PROTEIN"/>
    <property type="match status" value="1"/>
</dbReference>
<organism evidence="2 3">
    <name type="scientific">Roseburia inulinivorans</name>
    <dbReference type="NCBI Taxonomy" id="360807"/>
    <lineage>
        <taxon>Bacteria</taxon>
        <taxon>Bacillati</taxon>
        <taxon>Bacillota</taxon>
        <taxon>Clostridia</taxon>
        <taxon>Lachnospirales</taxon>
        <taxon>Lachnospiraceae</taxon>
        <taxon>Roseburia</taxon>
    </lineage>
</organism>
<dbReference type="InterPro" id="IPR029044">
    <property type="entry name" value="Nucleotide-diphossugar_trans"/>
</dbReference>
<evidence type="ECO:0000313" key="2">
    <source>
        <dbReference type="EMBL" id="RGQ48154.1"/>
    </source>
</evidence>
<dbReference type="InterPro" id="IPR050834">
    <property type="entry name" value="Glycosyltransf_2"/>
</dbReference>
<comment type="caution">
    <text evidence="2">The sequence shown here is derived from an EMBL/GenBank/DDBJ whole genome shotgun (WGS) entry which is preliminary data.</text>
</comment>
<dbReference type="SUPFAM" id="SSF53448">
    <property type="entry name" value="Nucleotide-diphospho-sugar transferases"/>
    <property type="match status" value="2"/>
</dbReference>
<name>A0A412B630_9FIRM</name>
<dbReference type="CDD" id="cd04184">
    <property type="entry name" value="GT2_RfbC_Mx_like"/>
    <property type="match status" value="1"/>
</dbReference>
<dbReference type="PANTHER" id="PTHR43685">
    <property type="entry name" value="GLYCOSYLTRANSFERASE"/>
    <property type="match status" value="1"/>
</dbReference>
<dbReference type="InterPro" id="IPR001173">
    <property type="entry name" value="Glyco_trans_2-like"/>
</dbReference>